<evidence type="ECO:0000256" key="6">
    <source>
        <dbReference type="ARBA" id="ARBA00022723"/>
    </source>
</evidence>
<evidence type="ECO:0000256" key="9">
    <source>
        <dbReference type="ARBA" id="ARBA00032005"/>
    </source>
</evidence>
<feature type="active site" description="Proton donor" evidence="12">
    <location>
        <position position="55"/>
    </location>
</feature>
<protein>
    <recommendedName>
        <fullName evidence="5 15">Cytidine deaminase</fullName>
        <ecNumber evidence="4 15">3.5.4.5</ecNumber>
    </recommendedName>
    <alternativeName>
        <fullName evidence="9 15">Cytidine aminohydrolase</fullName>
    </alternativeName>
</protein>
<gene>
    <name evidence="17" type="ORF">EOE18_02695</name>
</gene>
<keyword evidence="8 14" id="KW-0862">Zinc</keyword>
<dbReference type="GO" id="GO:0055086">
    <property type="term" value="P:nucleobase-containing small molecule metabolic process"/>
    <property type="evidence" value="ECO:0007669"/>
    <property type="project" value="UniProtKB-ARBA"/>
</dbReference>
<dbReference type="InterPro" id="IPR002125">
    <property type="entry name" value="CMP_dCMP_dom"/>
</dbReference>
<comment type="function">
    <text evidence="2 15">This enzyme scavenges exogenous and endogenous cytidine and 2'-deoxycytidine for UMP synthesis.</text>
</comment>
<keyword evidence="18" id="KW-1185">Reference proteome</keyword>
<evidence type="ECO:0000313" key="17">
    <source>
        <dbReference type="EMBL" id="RVU06889.1"/>
    </source>
</evidence>
<dbReference type="SUPFAM" id="SSF53927">
    <property type="entry name" value="Cytidine deaminase-like"/>
    <property type="match status" value="1"/>
</dbReference>
<evidence type="ECO:0000256" key="4">
    <source>
        <dbReference type="ARBA" id="ARBA00012783"/>
    </source>
</evidence>
<comment type="catalytic activity">
    <reaction evidence="10 15">
        <text>2'-deoxycytidine + H2O + H(+) = 2'-deoxyuridine + NH4(+)</text>
        <dbReference type="Rhea" id="RHEA:13433"/>
        <dbReference type="ChEBI" id="CHEBI:15377"/>
        <dbReference type="ChEBI" id="CHEBI:15378"/>
        <dbReference type="ChEBI" id="CHEBI:15698"/>
        <dbReference type="ChEBI" id="CHEBI:16450"/>
        <dbReference type="ChEBI" id="CHEBI:28938"/>
        <dbReference type="EC" id="3.5.4.5"/>
    </reaction>
</comment>
<comment type="catalytic activity">
    <reaction evidence="11 15">
        <text>cytidine + H2O + H(+) = uridine + NH4(+)</text>
        <dbReference type="Rhea" id="RHEA:16069"/>
        <dbReference type="ChEBI" id="CHEBI:15377"/>
        <dbReference type="ChEBI" id="CHEBI:15378"/>
        <dbReference type="ChEBI" id="CHEBI:16704"/>
        <dbReference type="ChEBI" id="CHEBI:17562"/>
        <dbReference type="ChEBI" id="CHEBI:28938"/>
        <dbReference type="EC" id="3.5.4.5"/>
    </reaction>
</comment>
<keyword evidence="6 14" id="KW-0479">Metal-binding</keyword>
<evidence type="ECO:0000256" key="10">
    <source>
        <dbReference type="ARBA" id="ARBA00049252"/>
    </source>
</evidence>
<evidence type="ECO:0000256" key="5">
    <source>
        <dbReference type="ARBA" id="ARBA00018266"/>
    </source>
</evidence>
<dbReference type="InterPro" id="IPR016193">
    <property type="entry name" value="Cytidine_deaminase-like"/>
</dbReference>
<evidence type="ECO:0000256" key="3">
    <source>
        <dbReference type="ARBA" id="ARBA00006576"/>
    </source>
</evidence>
<evidence type="ECO:0000256" key="12">
    <source>
        <dbReference type="PIRSR" id="PIRSR606262-1"/>
    </source>
</evidence>
<dbReference type="PROSITE" id="PS51747">
    <property type="entry name" value="CYT_DCMP_DEAMINASES_2"/>
    <property type="match status" value="1"/>
</dbReference>
<sequence length="148" mass="14502">MDRQNLLDAATAASAKAYAPYSRFHVGAALAFADGSVVTGANVENASYGLALCAETVAVAKAMADGTRGGLVAVAVLGGAAGEGGVAVPGPGAVTPCGRCRQVLNELAQLGGTDPVVWSLSADGVLEMKLSELLPMAFGPANLGVTGG</sequence>
<dbReference type="InterPro" id="IPR006262">
    <property type="entry name" value="Cyt_deam_tetra"/>
</dbReference>
<keyword evidence="7 15" id="KW-0378">Hydrolase</keyword>
<name>A0A437NAE1_9SPHN</name>
<dbReference type="InterPro" id="IPR050202">
    <property type="entry name" value="Cyt/Deoxycyt_deaminase"/>
</dbReference>
<dbReference type="RefSeq" id="WP_127705988.1">
    <property type="nucleotide sequence ID" value="NZ_SACO01000002.1"/>
</dbReference>
<feature type="binding site" evidence="14">
    <location>
        <position position="100"/>
    </location>
    <ligand>
        <name>Zn(2+)</name>
        <dbReference type="ChEBI" id="CHEBI:29105"/>
        <note>catalytic</note>
    </ligand>
</feature>
<dbReference type="EC" id="3.5.4.5" evidence="4 15"/>
<evidence type="ECO:0000259" key="16">
    <source>
        <dbReference type="PROSITE" id="PS51747"/>
    </source>
</evidence>
<evidence type="ECO:0000256" key="14">
    <source>
        <dbReference type="PIRSR" id="PIRSR606262-3"/>
    </source>
</evidence>
<dbReference type="OrthoDB" id="9795347at2"/>
<feature type="binding site" evidence="13">
    <location>
        <begin position="42"/>
        <end position="48"/>
    </location>
    <ligand>
        <name>substrate</name>
    </ligand>
</feature>
<evidence type="ECO:0000256" key="15">
    <source>
        <dbReference type="RuleBase" id="RU364006"/>
    </source>
</evidence>
<dbReference type="CDD" id="cd01283">
    <property type="entry name" value="cytidine_deaminase"/>
    <property type="match status" value="1"/>
</dbReference>
<dbReference type="Gene3D" id="3.40.140.10">
    <property type="entry name" value="Cytidine Deaminase, domain 2"/>
    <property type="match status" value="1"/>
</dbReference>
<comment type="caution">
    <text evidence="17">The sequence shown here is derived from an EMBL/GenBank/DDBJ whole genome shotgun (WGS) entry which is preliminary data.</text>
</comment>
<reference evidence="17 18" key="1">
    <citation type="submission" date="2019-01" db="EMBL/GenBank/DDBJ databases">
        <authorList>
            <person name="Chen W.-M."/>
        </authorList>
    </citation>
    <scope>NUCLEOTIDE SEQUENCE [LARGE SCALE GENOMIC DNA]</scope>
    <source>
        <strain evidence="17 18">FSY-9</strain>
    </source>
</reference>
<evidence type="ECO:0000256" key="2">
    <source>
        <dbReference type="ARBA" id="ARBA00003949"/>
    </source>
</evidence>
<comment type="similarity">
    <text evidence="3 15">Belongs to the cytidine and deoxycytidylate deaminase family.</text>
</comment>
<dbReference type="NCBIfam" id="NF004064">
    <property type="entry name" value="PRK05578.1"/>
    <property type="match status" value="1"/>
</dbReference>
<dbReference type="Pfam" id="PF00383">
    <property type="entry name" value="dCMP_cyt_deam_1"/>
    <property type="match status" value="1"/>
</dbReference>
<dbReference type="PANTHER" id="PTHR11644:SF2">
    <property type="entry name" value="CYTIDINE DEAMINASE"/>
    <property type="match status" value="1"/>
</dbReference>
<feature type="binding site" evidence="14">
    <location>
        <position position="97"/>
    </location>
    <ligand>
        <name>Zn(2+)</name>
        <dbReference type="ChEBI" id="CHEBI:29105"/>
        <note>catalytic</note>
    </ligand>
</feature>
<dbReference type="GO" id="GO:0008270">
    <property type="term" value="F:zinc ion binding"/>
    <property type="evidence" value="ECO:0007669"/>
    <property type="project" value="UniProtKB-UniRule"/>
</dbReference>
<evidence type="ECO:0000256" key="8">
    <source>
        <dbReference type="ARBA" id="ARBA00022833"/>
    </source>
</evidence>
<proteinExistence type="inferred from homology"/>
<evidence type="ECO:0000313" key="18">
    <source>
        <dbReference type="Proteomes" id="UP000282837"/>
    </source>
</evidence>
<comment type="cofactor">
    <cofactor evidence="1 14 15">
        <name>Zn(2+)</name>
        <dbReference type="ChEBI" id="CHEBI:29105"/>
    </cofactor>
</comment>
<accession>A0A437NAE1</accession>
<evidence type="ECO:0000256" key="7">
    <source>
        <dbReference type="ARBA" id="ARBA00022801"/>
    </source>
</evidence>
<dbReference type="GO" id="GO:0005829">
    <property type="term" value="C:cytosol"/>
    <property type="evidence" value="ECO:0007669"/>
    <property type="project" value="TreeGrafter"/>
</dbReference>
<feature type="domain" description="CMP/dCMP-type deaminase" evidence="16">
    <location>
        <begin position="1"/>
        <end position="141"/>
    </location>
</feature>
<evidence type="ECO:0000256" key="1">
    <source>
        <dbReference type="ARBA" id="ARBA00001947"/>
    </source>
</evidence>
<dbReference type="GO" id="GO:0072527">
    <property type="term" value="P:pyrimidine-containing compound metabolic process"/>
    <property type="evidence" value="ECO:0007669"/>
    <property type="project" value="UniProtKB-ARBA"/>
</dbReference>
<evidence type="ECO:0000256" key="11">
    <source>
        <dbReference type="ARBA" id="ARBA00049558"/>
    </source>
</evidence>
<dbReference type="NCBIfam" id="TIGR01354">
    <property type="entry name" value="cyt_deam_tetra"/>
    <property type="match status" value="1"/>
</dbReference>
<dbReference type="Proteomes" id="UP000282837">
    <property type="component" value="Unassembled WGS sequence"/>
</dbReference>
<dbReference type="EMBL" id="SACO01000002">
    <property type="protein sequence ID" value="RVU06889.1"/>
    <property type="molecule type" value="Genomic_DNA"/>
</dbReference>
<feature type="binding site" evidence="14">
    <location>
        <position position="53"/>
    </location>
    <ligand>
        <name>Zn(2+)</name>
        <dbReference type="ChEBI" id="CHEBI:29105"/>
        <note>catalytic</note>
    </ligand>
</feature>
<evidence type="ECO:0000256" key="13">
    <source>
        <dbReference type="PIRSR" id="PIRSR606262-2"/>
    </source>
</evidence>
<dbReference type="GO" id="GO:0004126">
    <property type="term" value="F:cytidine deaminase activity"/>
    <property type="evidence" value="ECO:0007669"/>
    <property type="project" value="UniProtKB-UniRule"/>
</dbReference>
<dbReference type="PANTHER" id="PTHR11644">
    <property type="entry name" value="CYTIDINE DEAMINASE"/>
    <property type="match status" value="1"/>
</dbReference>
<dbReference type="AlphaFoldDB" id="A0A437NAE1"/>
<organism evidence="17 18">
    <name type="scientific">Novosphingobium umbonatum</name>
    <dbReference type="NCBI Taxonomy" id="1908524"/>
    <lineage>
        <taxon>Bacteria</taxon>
        <taxon>Pseudomonadati</taxon>
        <taxon>Pseudomonadota</taxon>
        <taxon>Alphaproteobacteria</taxon>
        <taxon>Sphingomonadales</taxon>
        <taxon>Sphingomonadaceae</taxon>
        <taxon>Novosphingobium</taxon>
    </lineage>
</organism>